<comment type="similarity">
    <text evidence="1">Belongs to the ATP-dependent DNA ligase family.</text>
</comment>
<proteinExistence type="inferred from homology"/>
<dbReference type="PROSITE" id="PS00697">
    <property type="entry name" value="DNA_LIGASE_A1"/>
    <property type="match status" value="1"/>
</dbReference>
<name>A0A323UD91_RHOPL</name>
<dbReference type="CDD" id="cd07970">
    <property type="entry name" value="OBF_DNA_ligase_LigC"/>
    <property type="match status" value="1"/>
</dbReference>
<evidence type="ECO:0000259" key="6">
    <source>
        <dbReference type="Pfam" id="PF04679"/>
    </source>
</evidence>
<dbReference type="Pfam" id="PF04679">
    <property type="entry name" value="DNA_ligase_A_C"/>
    <property type="match status" value="1"/>
</dbReference>
<dbReference type="Gene3D" id="3.30.470.30">
    <property type="entry name" value="DNA ligase/mRNA capping enzyme"/>
    <property type="match status" value="1"/>
</dbReference>
<evidence type="ECO:0000313" key="7">
    <source>
        <dbReference type="EMBL" id="PZA10684.1"/>
    </source>
</evidence>
<dbReference type="PANTHER" id="PTHR45674:SF4">
    <property type="entry name" value="DNA LIGASE 1"/>
    <property type="match status" value="1"/>
</dbReference>
<keyword evidence="3 7" id="KW-0436">Ligase</keyword>
<dbReference type="AlphaFoldDB" id="A0A323UD91"/>
<dbReference type="InterPro" id="IPR012309">
    <property type="entry name" value="DNA_ligase_ATP-dep_C"/>
</dbReference>
<feature type="domain" description="DNA ligase ATP-dependent C-terminal" evidence="6">
    <location>
        <begin position="225"/>
        <end position="322"/>
    </location>
</feature>
<evidence type="ECO:0000256" key="2">
    <source>
        <dbReference type="ARBA" id="ARBA00012727"/>
    </source>
</evidence>
<reference evidence="7 8" key="1">
    <citation type="submission" date="2018-06" db="EMBL/GenBank/DDBJ databases">
        <title>Draft Whole-Genome Sequence of the purple photosynthetic bacterium Rhodospeudomonas palustris XCP.</title>
        <authorList>
            <person name="Rayyan A."/>
            <person name="Meyer T.E."/>
            <person name="Kyndt J.A."/>
        </authorList>
    </citation>
    <scope>NUCLEOTIDE SEQUENCE [LARGE SCALE GENOMIC DNA]</scope>
    <source>
        <strain evidence="7 8">XCP</strain>
    </source>
</reference>
<dbReference type="EMBL" id="QKQS01000023">
    <property type="protein sequence ID" value="PZA10684.1"/>
    <property type="molecule type" value="Genomic_DNA"/>
</dbReference>
<dbReference type="Gene3D" id="2.40.50.140">
    <property type="entry name" value="Nucleic acid-binding proteins"/>
    <property type="match status" value="1"/>
</dbReference>
<dbReference type="CDD" id="cd07905">
    <property type="entry name" value="Adenylation_DNA_ligase_LigC"/>
    <property type="match status" value="1"/>
</dbReference>
<dbReference type="Proteomes" id="UP000248134">
    <property type="component" value="Unassembled WGS sequence"/>
</dbReference>
<dbReference type="InterPro" id="IPR012310">
    <property type="entry name" value="DNA_ligase_ATP-dep_cent"/>
</dbReference>
<protein>
    <recommendedName>
        <fullName evidence="2">DNA ligase (ATP)</fullName>
        <ecNumber evidence="2">6.5.1.1</ecNumber>
    </recommendedName>
</protein>
<dbReference type="Pfam" id="PF01068">
    <property type="entry name" value="DNA_ligase_A_M"/>
    <property type="match status" value="1"/>
</dbReference>
<dbReference type="GO" id="GO:0005524">
    <property type="term" value="F:ATP binding"/>
    <property type="evidence" value="ECO:0007669"/>
    <property type="project" value="InterPro"/>
</dbReference>
<dbReference type="NCBIfam" id="NF006078">
    <property type="entry name" value="PRK08224.1"/>
    <property type="match status" value="1"/>
</dbReference>
<sequence>MTGVAPIEPMEARSVDAIPSGPEWQYEPKWDGFRCLIVRSGDDVALWSKSGEDLTRYFPELVAAALKLKAESFVLDGEIVVPQGRTFSFDALLQRIHPAASRVKKLSVETPALLLVFDLLASPRDDALAAEPLMKRREALEAFAKAQFKGHPTFRLSPVTTSNKQAAKWLAQAGGGSDGVIAKRRDLAYQSGNRDGMQKIKQFRSADCVVGGFRYASSTLGGRMVVGSLLLGLYDKAGLLHHVGFTSALKRTEKPALTDKLETLSGVGFTGQAPGGPSRWSTARSAEWQPLAPKLVVEVCYDHFSGGRFRHGTSLLRWRPDKAPRQCTMDQLRQKQVDPMKLLGA</sequence>
<comment type="catalytic activity">
    <reaction evidence="4">
        <text>ATP + (deoxyribonucleotide)n-3'-hydroxyl + 5'-phospho-(deoxyribonucleotide)m = (deoxyribonucleotide)n+m + AMP + diphosphate.</text>
        <dbReference type="EC" id="6.5.1.1"/>
    </reaction>
</comment>
<evidence type="ECO:0000256" key="4">
    <source>
        <dbReference type="ARBA" id="ARBA00034003"/>
    </source>
</evidence>
<evidence type="ECO:0000259" key="5">
    <source>
        <dbReference type="Pfam" id="PF01068"/>
    </source>
</evidence>
<dbReference type="InterPro" id="IPR044117">
    <property type="entry name" value="OBF_LigC-like"/>
</dbReference>
<dbReference type="InterPro" id="IPR044119">
    <property type="entry name" value="Adenylation_LigC-like"/>
</dbReference>
<accession>A0A323UD91</accession>
<dbReference type="EC" id="6.5.1.1" evidence="2"/>
<dbReference type="GO" id="GO:0003910">
    <property type="term" value="F:DNA ligase (ATP) activity"/>
    <property type="evidence" value="ECO:0007669"/>
    <property type="project" value="UniProtKB-EC"/>
</dbReference>
<dbReference type="SUPFAM" id="SSF50249">
    <property type="entry name" value="Nucleic acid-binding proteins"/>
    <property type="match status" value="1"/>
</dbReference>
<evidence type="ECO:0000256" key="1">
    <source>
        <dbReference type="ARBA" id="ARBA00007572"/>
    </source>
</evidence>
<feature type="domain" description="ATP-dependent DNA ligase family profile" evidence="5">
    <location>
        <begin position="21"/>
        <end position="201"/>
    </location>
</feature>
<dbReference type="InterPro" id="IPR016059">
    <property type="entry name" value="DNA_ligase_ATP-dep_CS"/>
</dbReference>
<organism evidence="7 8">
    <name type="scientific">Rhodopseudomonas palustris</name>
    <dbReference type="NCBI Taxonomy" id="1076"/>
    <lineage>
        <taxon>Bacteria</taxon>
        <taxon>Pseudomonadati</taxon>
        <taxon>Pseudomonadota</taxon>
        <taxon>Alphaproteobacteria</taxon>
        <taxon>Hyphomicrobiales</taxon>
        <taxon>Nitrobacteraceae</taxon>
        <taxon>Rhodopseudomonas</taxon>
    </lineage>
</organism>
<dbReference type="SUPFAM" id="SSF56091">
    <property type="entry name" value="DNA ligase/mRNA capping enzyme, catalytic domain"/>
    <property type="match status" value="1"/>
</dbReference>
<dbReference type="PANTHER" id="PTHR45674">
    <property type="entry name" value="DNA LIGASE 1/3 FAMILY MEMBER"/>
    <property type="match status" value="1"/>
</dbReference>
<comment type="caution">
    <text evidence="7">The sequence shown here is derived from an EMBL/GenBank/DDBJ whole genome shotgun (WGS) entry which is preliminary data.</text>
</comment>
<dbReference type="GO" id="GO:0006281">
    <property type="term" value="P:DNA repair"/>
    <property type="evidence" value="ECO:0007669"/>
    <property type="project" value="InterPro"/>
</dbReference>
<evidence type="ECO:0000313" key="8">
    <source>
        <dbReference type="Proteomes" id="UP000248134"/>
    </source>
</evidence>
<gene>
    <name evidence="7" type="ORF">DNX69_15125</name>
</gene>
<dbReference type="RefSeq" id="WP_110786780.1">
    <property type="nucleotide sequence ID" value="NZ_QKQS01000023.1"/>
</dbReference>
<dbReference type="GO" id="GO:0006310">
    <property type="term" value="P:DNA recombination"/>
    <property type="evidence" value="ECO:0007669"/>
    <property type="project" value="InterPro"/>
</dbReference>
<evidence type="ECO:0000256" key="3">
    <source>
        <dbReference type="ARBA" id="ARBA00022598"/>
    </source>
</evidence>
<dbReference type="OrthoDB" id="9770771at2"/>
<dbReference type="InterPro" id="IPR050191">
    <property type="entry name" value="ATP-dep_DNA_ligase"/>
</dbReference>
<dbReference type="InterPro" id="IPR012340">
    <property type="entry name" value="NA-bd_OB-fold"/>
</dbReference>